<dbReference type="SMART" id="SM00478">
    <property type="entry name" value="ENDO3c"/>
    <property type="match status" value="1"/>
</dbReference>
<evidence type="ECO:0000313" key="15">
    <source>
        <dbReference type="EMBL" id="SHH66063.1"/>
    </source>
</evidence>
<keyword evidence="16" id="KW-1185">Reference proteome</keyword>
<dbReference type="InterPro" id="IPR009057">
    <property type="entry name" value="Homeodomain-like_sf"/>
</dbReference>
<dbReference type="GO" id="GO:0032259">
    <property type="term" value="P:methylation"/>
    <property type="evidence" value="ECO:0007669"/>
    <property type="project" value="UniProtKB-KW"/>
</dbReference>
<evidence type="ECO:0000256" key="5">
    <source>
        <dbReference type="ARBA" id="ARBA00022679"/>
    </source>
</evidence>
<dbReference type="GO" id="GO:0008168">
    <property type="term" value="F:methyltransferase activity"/>
    <property type="evidence" value="ECO:0007669"/>
    <property type="project" value="UniProtKB-KW"/>
</dbReference>
<evidence type="ECO:0000256" key="10">
    <source>
        <dbReference type="ARBA" id="ARBA00023125"/>
    </source>
</evidence>
<dbReference type="Gene3D" id="1.10.10.60">
    <property type="entry name" value="Homeodomain-like"/>
    <property type="match status" value="1"/>
</dbReference>
<dbReference type="GO" id="GO:0005737">
    <property type="term" value="C:cytoplasm"/>
    <property type="evidence" value="ECO:0007669"/>
    <property type="project" value="TreeGrafter"/>
</dbReference>
<accession>A0A1M5UTK8</accession>
<comment type="catalytic activity">
    <reaction evidence="1">
        <text>Hydrolysis of alkylated DNA, releasing 3-methyladenine, 3-methylguanine, 7-methylguanine and 7-methyladenine.</text>
        <dbReference type="EC" id="3.2.2.21"/>
    </reaction>
</comment>
<organism evidence="15 16">
    <name type="scientific">Sporobacter termitidis DSM 10068</name>
    <dbReference type="NCBI Taxonomy" id="1123282"/>
    <lineage>
        <taxon>Bacteria</taxon>
        <taxon>Bacillati</taxon>
        <taxon>Bacillota</taxon>
        <taxon>Clostridia</taxon>
        <taxon>Eubacteriales</taxon>
        <taxon>Oscillospiraceae</taxon>
        <taxon>Sporobacter</taxon>
    </lineage>
</organism>
<evidence type="ECO:0000256" key="7">
    <source>
        <dbReference type="ARBA" id="ARBA00022763"/>
    </source>
</evidence>
<evidence type="ECO:0000256" key="12">
    <source>
        <dbReference type="ARBA" id="ARBA00023163"/>
    </source>
</evidence>
<evidence type="ECO:0000259" key="14">
    <source>
        <dbReference type="PROSITE" id="PS01124"/>
    </source>
</evidence>
<keyword evidence="9" id="KW-0805">Transcription regulation</keyword>
<dbReference type="InterPro" id="IPR023170">
    <property type="entry name" value="HhH_base_excis_C"/>
</dbReference>
<dbReference type="SUPFAM" id="SSF46689">
    <property type="entry name" value="Homeodomain-like"/>
    <property type="match status" value="2"/>
</dbReference>
<dbReference type="GO" id="GO:0006307">
    <property type="term" value="P:DNA alkylation repair"/>
    <property type="evidence" value="ECO:0007669"/>
    <property type="project" value="TreeGrafter"/>
</dbReference>
<dbReference type="PANTHER" id="PTHR43003">
    <property type="entry name" value="DNA-3-METHYLADENINE GLYCOSYLASE"/>
    <property type="match status" value="1"/>
</dbReference>
<dbReference type="RefSeq" id="WP_073076185.1">
    <property type="nucleotide sequence ID" value="NZ_FQXV01000001.1"/>
</dbReference>
<dbReference type="EMBL" id="FQXV01000001">
    <property type="protein sequence ID" value="SHH66063.1"/>
    <property type="molecule type" value="Genomic_DNA"/>
</dbReference>
<keyword evidence="13" id="KW-0234">DNA repair</keyword>
<protein>
    <recommendedName>
        <fullName evidence="3">DNA-3-methyladenine glycosylase II</fullName>
        <ecNumber evidence="3">3.2.2.21</ecNumber>
    </recommendedName>
</protein>
<dbReference type="PROSITE" id="PS01124">
    <property type="entry name" value="HTH_ARAC_FAMILY_2"/>
    <property type="match status" value="1"/>
</dbReference>
<proteinExistence type="predicted"/>
<keyword evidence="7" id="KW-0227">DNA damage</keyword>
<dbReference type="SMART" id="SM00342">
    <property type="entry name" value="HTH_ARAC"/>
    <property type="match status" value="1"/>
</dbReference>
<dbReference type="Pfam" id="PF12833">
    <property type="entry name" value="HTH_18"/>
    <property type="match status" value="1"/>
</dbReference>
<dbReference type="InterPro" id="IPR011257">
    <property type="entry name" value="DNA_glycosylase"/>
</dbReference>
<dbReference type="InterPro" id="IPR037046">
    <property type="entry name" value="AlkA_N_sf"/>
</dbReference>
<keyword evidence="4" id="KW-0489">Methyltransferase</keyword>
<evidence type="ECO:0000256" key="1">
    <source>
        <dbReference type="ARBA" id="ARBA00000086"/>
    </source>
</evidence>
<keyword evidence="10" id="KW-0238">DNA-binding</keyword>
<dbReference type="InterPro" id="IPR004026">
    <property type="entry name" value="Ada_DNA_repair_Zn-bd"/>
</dbReference>
<dbReference type="Gene3D" id="3.30.310.20">
    <property type="entry name" value="DNA-3-methyladenine glycosylase AlkA, N-terminal domain"/>
    <property type="match status" value="1"/>
</dbReference>
<dbReference type="Gene3D" id="1.10.1670.10">
    <property type="entry name" value="Helix-hairpin-Helix base-excision DNA repair enzymes (C-terminal)"/>
    <property type="match status" value="1"/>
</dbReference>
<reference evidence="15 16" key="1">
    <citation type="submission" date="2016-11" db="EMBL/GenBank/DDBJ databases">
        <authorList>
            <person name="Jaros S."/>
            <person name="Januszkiewicz K."/>
            <person name="Wedrychowicz H."/>
        </authorList>
    </citation>
    <scope>NUCLEOTIDE SEQUENCE [LARGE SCALE GENOMIC DNA]</scope>
    <source>
        <strain evidence="15 16">DSM 10068</strain>
    </source>
</reference>
<dbReference type="AlphaFoldDB" id="A0A1M5UTK8"/>
<dbReference type="Pfam" id="PF06029">
    <property type="entry name" value="AlkA_N"/>
    <property type="match status" value="1"/>
</dbReference>
<dbReference type="CDD" id="cd00056">
    <property type="entry name" value="ENDO3c"/>
    <property type="match status" value="1"/>
</dbReference>
<evidence type="ECO:0000256" key="6">
    <source>
        <dbReference type="ARBA" id="ARBA00022723"/>
    </source>
</evidence>
<dbReference type="InterPro" id="IPR051912">
    <property type="entry name" value="Alkylbase_DNA_Glycosylase/TA"/>
</dbReference>
<dbReference type="Gene3D" id="3.40.10.10">
    <property type="entry name" value="DNA Methylphosphotriester Repair Domain"/>
    <property type="match status" value="1"/>
</dbReference>
<evidence type="ECO:0000256" key="4">
    <source>
        <dbReference type="ARBA" id="ARBA00022603"/>
    </source>
</evidence>
<evidence type="ECO:0000256" key="2">
    <source>
        <dbReference type="ARBA" id="ARBA00001947"/>
    </source>
</evidence>
<dbReference type="GO" id="GO:0006285">
    <property type="term" value="P:base-excision repair, AP site formation"/>
    <property type="evidence" value="ECO:0007669"/>
    <property type="project" value="TreeGrafter"/>
</dbReference>
<dbReference type="GO" id="GO:0032131">
    <property type="term" value="F:alkylated DNA binding"/>
    <property type="evidence" value="ECO:0007669"/>
    <property type="project" value="TreeGrafter"/>
</dbReference>
<dbReference type="PANTHER" id="PTHR43003:SF13">
    <property type="entry name" value="DNA-3-METHYLADENINE GLYCOSYLASE 2"/>
    <property type="match status" value="1"/>
</dbReference>
<comment type="cofactor">
    <cofactor evidence="2">
        <name>Zn(2+)</name>
        <dbReference type="ChEBI" id="CHEBI:29105"/>
    </cofactor>
</comment>
<evidence type="ECO:0000256" key="3">
    <source>
        <dbReference type="ARBA" id="ARBA00012000"/>
    </source>
</evidence>
<keyword evidence="8" id="KW-0862">Zinc</keyword>
<name>A0A1M5UTK8_9FIRM</name>
<dbReference type="STRING" id="1123282.SAMN02745823_00664"/>
<dbReference type="EC" id="3.2.2.21" evidence="3"/>
<keyword evidence="12" id="KW-0804">Transcription</keyword>
<keyword evidence="11" id="KW-0010">Activator</keyword>
<evidence type="ECO:0000256" key="8">
    <source>
        <dbReference type="ARBA" id="ARBA00022833"/>
    </source>
</evidence>
<feature type="domain" description="HTH araC/xylS-type" evidence="14">
    <location>
        <begin position="93"/>
        <end position="191"/>
    </location>
</feature>
<keyword evidence="6" id="KW-0479">Metal-binding</keyword>
<dbReference type="InterPro" id="IPR010316">
    <property type="entry name" value="AlkA_N"/>
</dbReference>
<dbReference type="SUPFAM" id="SSF57884">
    <property type="entry name" value="Ada DNA repair protein, N-terminal domain (N-Ada 10)"/>
    <property type="match status" value="1"/>
</dbReference>
<evidence type="ECO:0000256" key="9">
    <source>
        <dbReference type="ARBA" id="ARBA00023015"/>
    </source>
</evidence>
<dbReference type="InterPro" id="IPR018060">
    <property type="entry name" value="HTH_AraC"/>
</dbReference>
<dbReference type="GO" id="GO:0043916">
    <property type="term" value="F:DNA-7-methylguanine glycosylase activity"/>
    <property type="evidence" value="ECO:0007669"/>
    <property type="project" value="TreeGrafter"/>
</dbReference>
<dbReference type="Gene3D" id="1.10.340.30">
    <property type="entry name" value="Hypothetical protein, domain 2"/>
    <property type="match status" value="1"/>
</dbReference>
<dbReference type="Proteomes" id="UP000183995">
    <property type="component" value="Unassembled WGS sequence"/>
</dbReference>
<sequence length="503" mass="55061">MSQTELIHLDSKACYAALKAHDARFDGRFFVGVSSTGIYCRPVCRVRLPKEENCTFFISAAAAESAGYRPCRRCRPELAPGLAPIDSTSRIARKAAMLMDENCLADLKISELAGLLHITDRHLRRAFCAEFGVSPVQYLQTSRLLLAKCLLADTALPVTDAAMFAGFGSLRRFNDLFKKYYRATPSAFRSSGKIPRDKDAVTLTLGYRPPYAWDALIGFLSDRAIPGVELVKDGAYSRTVTVKNGDETYRGWLTAANRPKQNAIAMTLSCSLLPVLPKVLARVRCLFDLNCDPTEIYGRLAGMNTLAPDLCVPGLRLPGCFDPFEISVRAVLGQQVTVKAARTLAMRFAAAFGGEISTPLAELRYTFPGPDTICGLAAPVEDRLGPLGITGARARSILALAEAVAAGTVLFTPGADPELEMKKLLDMPGFGPWTVQYIGMRAFGWPDAFPHTDYGVKKALAGRTPQELLDMSQAWRPWRSYATVSLWNSLKEKKINGKELSDQ</sequence>
<gene>
    <name evidence="15" type="ORF">SAMN02745823_00664</name>
</gene>
<dbReference type="InterPro" id="IPR035451">
    <property type="entry name" value="Ada-like_dom_sf"/>
</dbReference>
<evidence type="ECO:0000256" key="11">
    <source>
        <dbReference type="ARBA" id="ARBA00023159"/>
    </source>
</evidence>
<keyword evidence="5" id="KW-0808">Transferase</keyword>
<dbReference type="GO" id="GO:0008725">
    <property type="term" value="F:DNA-3-methyladenine glycosylase activity"/>
    <property type="evidence" value="ECO:0007669"/>
    <property type="project" value="TreeGrafter"/>
</dbReference>
<dbReference type="GO" id="GO:0008270">
    <property type="term" value="F:zinc ion binding"/>
    <property type="evidence" value="ECO:0007669"/>
    <property type="project" value="InterPro"/>
</dbReference>
<evidence type="ECO:0000313" key="16">
    <source>
        <dbReference type="Proteomes" id="UP000183995"/>
    </source>
</evidence>
<dbReference type="GO" id="GO:0032993">
    <property type="term" value="C:protein-DNA complex"/>
    <property type="evidence" value="ECO:0007669"/>
    <property type="project" value="TreeGrafter"/>
</dbReference>
<dbReference type="OrthoDB" id="9783680at2"/>
<dbReference type="SMART" id="SM01009">
    <property type="entry name" value="AlkA_N"/>
    <property type="match status" value="1"/>
</dbReference>
<dbReference type="SUPFAM" id="SSF55945">
    <property type="entry name" value="TATA-box binding protein-like"/>
    <property type="match status" value="1"/>
</dbReference>
<dbReference type="Pfam" id="PF02805">
    <property type="entry name" value="Ada_Zn_binding"/>
    <property type="match status" value="1"/>
</dbReference>
<dbReference type="GO" id="GO:0003700">
    <property type="term" value="F:DNA-binding transcription factor activity"/>
    <property type="evidence" value="ECO:0007669"/>
    <property type="project" value="InterPro"/>
</dbReference>
<evidence type="ECO:0000256" key="13">
    <source>
        <dbReference type="ARBA" id="ARBA00023204"/>
    </source>
</evidence>
<dbReference type="FunFam" id="3.40.10.10:FF:000001">
    <property type="entry name" value="DNA-3-methyladenine glycosylase 2"/>
    <property type="match status" value="1"/>
</dbReference>
<dbReference type="SUPFAM" id="SSF48150">
    <property type="entry name" value="DNA-glycosylase"/>
    <property type="match status" value="1"/>
</dbReference>
<dbReference type="GO" id="GO:0043565">
    <property type="term" value="F:sequence-specific DNA binding"/>
    <property type="evidence" value="ECO:0007669"/>
    <property type="project" value="InterPro"/>
</dbReference>
<dbReference type="InterPro" id="IPR003265">
    <property type="entry name" value="HhH-GPD_domain"/>
</dbReference>